<name>A0A0H3CHJ1_ENTCC</name>
<evidence type="ECO:0000256" key="1">
    <source>
        <dbReference type="SAM" id="MobiDB-lite"/>
    </source>
</evidence>
<dbReference type="Proteomes" id="UP000002363">
    <property type="component" value="Chromosome"/>
</dbReference>
<organism evidence="3 4">
    <name type="scientific">Enterobacter cloacae subsp. cloacae (strain ATCC 13047 / DSM 30054 / NBRC 13535 / NCTC 10005 / WDCM 00083 / NCDC 279-56)</name>
    <dbReference type="NCBI Taxonomy" id="716541"/>
    <lineage>
        <taxon>Bacteria</taxon>
        <taxon>Pseudomonadati</taxon>
        <taxon>Pseudomonadota</taxon>
        <taxon>Gammaproteobacteria</taxon>
        <taxon>Enterobacterales</taxon>
        <taxon>Enterobacteriaceae</taxon>
        <taxon>Enterobacter</taxon>
        <taxon>Enterobacter cloacae complex</taxon>
    </lineage>
</organism>
<dbReference type="eggNOG" id="COG1450">
    <property type="taxonomic scope" value="Bacteria"/>
</dbReference>
<dbReference type="STRING" id="716541.ECL_00441"/>
<evidence type="ECO:0000256" key="2">
    <source>
        <dbReference type="SAM" id="SignalP"/>
    </source>
</evidence>
<proteinExistence type="predicted"/>
<dbReference type="OrthoDB" id="7064293at2"/>
<feature type="compositionally biased region" description="Polar residues" evidence="1">
    <location>
        <begin position="127"/>
        <end position="149"/>
    </location>
</feature>
<accession>A0A0H3CHJ1</accession>
<keyword evidence="4" id="KW-1185">Reference proteome</keyword>
<sequence length="302" mass="32567">MKNPLKKCRLLLLAGLILSGAADAVELMKWERIPLQVPLTVGQERIVFVNKNVRVGFPPALNNKLRIQSTGGVVYLDASEAFPVTRLELQNKENGEIILLDVSAAPGKTTREPVKIVYDGEVATATASDRQSVSSEGDSTGRSAQQADTETTKPDRKPAKLNAPLPVVLTRYAAQNMYGPLRTVEPVPGISPVSLKLPSVITTLMPAEPVTVTPMAAWSLQGSSVVALQVRNRSAGKVILDPRALEGQFTTATFQHRWLGRAGTPEDTTVLYLVTPGRPEGAFIAEPPSLQPADGHKRRAKK</sequence>
<dbReference type="Pfam" id="PF11920">
    <property type="entry name" value="DUF3438"/>
    <property type="match status" value="1"/>
</dbReference>
<dbReference type="EnsemblBacteria" id="ADF60007">
    <property type="protein sequence ID" value="ADF60007"/>
    <property type="gene ID" value="ECL_00441"/>
</dbReference>
<gene>
    <name evidence="3" type="ordered locus">ECL_00441</name>
</gene>
<dbReference type="KEGG" id="enc:ECL_00441"/>
<protein>
    <recommendedName>
        <fullName evidence="5">TIGR03749 family integrating conjugative element protein</fullName>
    </recommendedName>
</protein>
<dbReference type="GeneID" id="66390635"/>
<feature type="chain" id="PRO_5002606548" description="TIGR03749 family integrating conjugative element protein" evidence="2">
    <location>
        <begin position="25"/>
        <end position="302"/>
    </location>
</feature>
<dbReference type="HOGENOM" id="CLU_039053_1_0_6"/>
<evidence type="ECO:0008006" key="5">
    <source>
        <dbReference type="Google" id="ProtNLM"/>
    </source>
</evidence>
<feature type="region of interest" description="Disordered" evidence="1">
    <location>
        <begin position="283"/>
        <end position="302"/>
    </location>
</feature>
<evidence type="ECO:0000313" key="4">
    <source>
        <dbReference type="Proteomes" id="UP000002363"/>
    </source>
</evidence>
<reference evidence="3 4" key="1">
    <citation type="journal article" date="2010" name="J. Bacteriol.">
        <title>Complete genome sequence of Enterobacter cloacae subsp. cloacae type strain ATCC 13047.</title>
        <authorList>
            <person name="Ren Y."/>
            <person name="Ren Y."/>
            <person name="Zhou Z."/>
            <person name="Guo X."/>
            <person name="Li Y."/>
            <person name="Feng L."/>
            <person name="Wang L."/>
        </authorList>
    </citation>
    <scope>NUCLEOTIDE SEQUENCE [LARGE SCALE GENOMIC DNA]</scope>
    <source>
        <strain evidence="4">ATCC 13047 / DSM 30054 / NBRC 13535 / NCTC 10005 / WDCM 00083 / NCDC 279-56</strain>
    </source>
</reference>
<dbReference type="InterPro" id="IPR021844">
    <property type="entry name" value="Integr_conj_element_PFL4704"/>
</dbReference>
<keyword evidence="2" id="KW-0732">Signal</keyword>
<dbReference type="NCBIfam" id="TIGR03749">
    <property type="entry name" value="conj_TIGR03749"/>
    <property type="match status" value="1"/>
</dbReference>
<dbReference type="PATRIC" id="fig|716541.4.peg.724"/>
<feature type="region of interest" description="Disordered" evidence="1">
    <location>
        <begin position="127"/>
        <end position="161"/>
    </location>
</feature>
<dbReference type="RefSeq" id="WP_013095174.1">
    <property type="nucleotide sequence ID" value="NC_014121.1"/>
</dbReference>
<dbReference type="AlphaFoldDB" id="A0A0H3CHJ1"/>
<dbReference type="EMBL" id="CP001918">
    <property type="protein sequence ID" value="ADF60007.1"/>
    <property type="molecule type" value="Genomic_DNA"/>
</dbReference>
<evidence type="ECO:0000313" key="3">
    <source>
        <dbReference type="EMBL" id="ADF60007.1"/>
    </source>
</evidence>
<feature type="signal peptide" evidence="2">
    <location>
        <begin position="1"/>
        <end position="24"/>
    </location>
</feature>